<evidence type="ECO:0000313" key="2">
    <source>
        <dbReference type="Proteomes" id="UP000654279"/>
    </source>
</evidence>
<dbReference type="Proteomes" id="UP000654279">
    <property type="component" value="Unassembled WGS sequence"/>
</dbReference>
<name>A0A926D267_9FIRM</name>
<dbReference type="Gene3D" id="3.40.1390.20">
    <property type="entry name" value="HprK N-terminal domain-like"/>
    <property type="match status" value="1"/>
</dbReference>
<organism evidence="1 2">
    <name type="scientific">Luoshenia tenuis</name>
    <dbReference type="NCBI Taxonomy" id="2763654"/>
    <lineage>
        <taxon>Bacteria</taxon>
        <taxon>Bacillati</taxon>
        <taxon>Bacillota</taxon>
        <taxon>Clostridia</taxon>
        <taxon>Christensenellales</taxon>
        <taxon>Christensenellaceae</taxon>
        <taxon>Luoshenia</taxon>
    </lineage>
</organism>
<comment type="caution">
    <text evidence="1">The sequence shown here is derived from an EMBL/GenBank/DDBJ whole genome shotgun (WGS) entry which is preliminary data.</text>
</comment>
<reference evidence="1" key="1">
    <citation type="submission" date="2020-08" db="EMBL/GenBank/DDBJ databases">
        <title>Genome public.</title>
        <authorList>
            <person name="Liu C."/>
            <person name="Sun Q."/>
        </authorList>
    </citation>
    <scope>NUCLEOTIDE SEQUENCE</scope>
    <source>
        <strain evidence="1">NSJ-44</strain>
    </source>
</reference>
<accession>A0A926D267</accession>
<dbReference type="SUPFAM" id="SSF75138">
    <property type="entry name" value="HprK N-terminal domain-like"/>
    <property type="match status" value="1"/>
</dbReference>
<dbReference type="InterPro" id="IPR028979">
    <property type="entry name" value="Ser_kin/Pase_Hpr-like_N_sf"/>
</dbReference>
<dbReference type="AlphaFoldDB" id="A0A926D267"/>
<dbReference type="EMBL" id="JACRSO010000002">
    <property type="protein sequence ID" value="MBC8528960.1"/>
    <property type="molecule type" value="Genomic_DNA"/>
</dbReference>
<gene>
    <name evidence="1" type="ORF">H8699_05930</name>
</gene>
<protein>
    <submittedName>
        <fullName evidence="1">AraC family transcriptional regulator</fullName>
    </submittedName>
</protein>
<evidence type="ECO:0000313" key="1">
    <source>
        <dbReference type="EMBL" id="MBC8528960.1"/>
    </source>
</evidence>
<dbReference type="RefSeq" id="WP_249284885.1">
    <property type="nucleotide sequence ID" value="NZ_JACRSO010000002.1"/>
</dbReference>
<keyword evidence="2" id="KW-1185">Reference proteome</keyword>
<proteinExistence type="predicted"/>
<sequence>MKLCDVVELTDSQVLVAGEDMEREITSGHVCDLLSFVMAHAKAGGAWVTVQTHLNVIAVATLLDLGCVIVPEGIAVEEVSLDKAKDEGVCVLSSPKTAFELCGLLYEAELRENAGQD</sequence>